<keyword evidence="1 4" id="KW-0812">Transmembrane</keyword>
<accession>A0A212AP96</accession>
<feature type="transmembrane region" description="Helical" evidence="4">
    <location>
        <begin position="12"/>
        <end position="34"/>
    </location>
</feature>
<dbReference type="SUPFAM" id="SSF103473">
    <property type="entry name" value="MFS general substrate transporter"/>
    <property type="match status" value="1"/>
</dbReference>
<feature type="transmembrane region" description="Helical" evidence="4">
    <location>
        <begin position="236"/>
        <end position="255"/>
    </location>
</feature>
<dbReference type="InterPro" id="IPR011701">
    <property type="entry name" value="MFS"/>
</dbReference>
<dbReference type="EMBL" id="NIPX01000022">
    <property type="protein sequence ID" value="OWJ83289.1"/>
    <property type="molecule type" value="Genomic_DNA"/>
</dbReference>
<reference evidence="5 6" key="1">
    <citation type="submission" date="2016-11" db="EMBL/GenBank/DDBJ databases">
        <title>Comparison of Traditional DNA-DNA Hybridization with In Silico Genomic Analysis.</title>
        <authorList>
            <person name="Nicholson A.C."/>
            <person name="Sammons S."/>
            <person name="Humrighouse B.W."/>
            <person name="Graziano J."/>
            <person name="Lasker B."/>
            <person name="Whitney A.M."/>
            <person name="Mcquiston J.R."/>
        </authorList>
    </citation>
    <scope>NUCLEOTIDE SEQUENCE [LARGE SCALE GENOMIC DNA]</scope>
    <source>
        <strain evidence="5 6">H2381</strain>
    </source>
</reference>
<dbReference type="PANTHER" id="PTHR11360:SF308">
    <property type="entry name" value="BLL3089 PROTEIN"/>
    <property type="match status" value="1"/>
</dbReference>
<keyword evidence="3 4" id="KW-0472">Membrane</keyword>
<feature type="transmembrane region" description="Helical" evidence="4">
    <location>
        <begin position="303"/>
        <end position="325"/>
    </location>
</feature>
<feature type="transmembrane region" description="Helical" evidence="4">
    <location>
        <begin position="211"/>
        <end position="230"/>
    </location>
</feature>
<protein>
    <submittedName>
        <fullName evidence="5">MFS transporter</fullName>
    </submittedName>
</protein>
<feature type="transmembrane region" description="Helical" evidence="4">
    <location>
        <begin position="101"/>
        <end position="125"/>
    </location>
</feature>
<evidence type="ECO:0000256" key="2">
    <source>
        <dbReference type="ARBA" id="ARBA00022989"/>
    </source>
</evidence>
<evidence type="ECO:0000256" key="4">
    <source>
        <dbReference type="SAM" id="Phobius"/>
    </source>
</evidence>
<sequence>MIPPRTKVVSSLGIVQIFAWGSSYYLLAPLAGAIAEDTEWGHALISAGVSVALLMSGLTAPKIGRWIGRSGGRKTLCLGMAFMAIGLFLLSMAHAPWVYLLAWSVLGCGMAAGLYDAAFSVLGAAYGRDARSAITQLTLWGGFASTVCWPLSAWLVESIGWRTTCLLYAGIHIFGTLPLCWWALPHASATHSATMHEPVRRSEVGVRRADIRFLCIVVAGVTLTLLATIWSIHMVTILTAGGYTTAAAIAVGTLIGPSQVGARVVEMMGGGRHHPIWTMLAATMLVFVGFLGLQMGFPAAAALVAYGAGNGLWSIARGALPLALYGPEHYGALMGRLARPMLLAGAAAPTLGALLIDKVGAETTMVLLAATAIVPFSMAFLIHVDLMRERRSAEFL</sequence>
<feature type="transmembrane region" description="Helical" evidence="4">
    <location>
        <begin position="337"/>
        <end position="356"/>
    </location>
</feature>
<feature type="transmembrane region" description="Helical" evidence="4">
    <location>
        <begin position="362"/>
        <end position="382"/>
    </location>
</feature>
<dbReference type="PANTHER" id="PTHR11360">
    <property type="entry name" value="MONOCARBOXYLATE TRANSPORTER"/>
    <property type="match status" value="1"/>
</dbReference>
<feature type="transmembrane region" description="Helical" evidence="4">
    <location>
        <begin position="276"/>
        <end position="297"/>
    </location>
</feature>
<dbReference type="Gene3D" id="1.20.1250.20">
    <property type="entry name" value="MFS general substrate transporter like domains"/>
    <property type="match status" value="1"/>
</dbReference>
<dbReference type="InterPro" id="IPR050327">
    <property type="entry name" value="Proton-linked_MCT"/>
</dbReference>
<feature type="transmembrane region" description="Helical" evidence="4">
    <location>
        <begin position="137"/>
        <end position="156"/>
    </location>
</feature>
<evidence type="ECO:0000256" key="1">
    <source>
        <dbReference type="ARBA" id="ARBA00022692"/>
    </source>
</evidence>
<dbReference type="RefSeq" id="WP_088233782.1">
    <property type="nucleotide sequence ID" value="NZ_CALUEG010000011.1"/>
</dbReference>
<dbReference type="InterPro" id="IPR036259">
    <property type="entry name" value="MFS_trans_sf"/>
</dbReference>
<name>A0A212AP96_9RHOB</name>
<dbReference type="Proteomes" id="UP000196640">
    <property type="component" value="Unassembled WGS sequence"/>
</dbReference>
<feature type="transmembrane region" description="Helical" evidence="4">
    <location>
        <begin position="40"/>
        <end position="63"/>
    </location>
</feature>
<dbReference type="GO" id="GO:0022857">
    <property type="term" value="F:transmembrane transporter activity"/>
    <property type="evidence" value="ECO:0007669"/>
    <property type="project" value="InterPro"/>
</dbReference>
<evidence type="ECO:0000313" key="5">
    <source>
        <dbReference type="EMBL" id="OWJ83289.1"/>
    </source>
</evidence>
<comment type="caution">
    <text evidence="5">The sequence shown here is derived from an EMBL/GenBank/DDBJ whole genome shotgun (WGS) entry which is preliminary data.</text>
</comment>
<feature type="transmembrane region" description="Helical" evidence="4">
    <location>
        <begin position="168"/>
        <end position="190"/>
    </location>
</feature>
<evidence type="ECO:0000256" key="3">
    <source>
        <dbReference type="ARBA" id="ARBA00023136"/>
    </source>
</evidence>
<gene>
    <name evidence="5" type="ORF">CDV52_12005</name>
</gene>
<keyword evidence="2 4" id="KW-1133">Transmembrane helix</keyword>
<organism evidence="5 6">
    <name type="scientific">Haematobacter missouriensis</name>
    <dbReference type="NCBI Taxonomy" id="366616"/>
    <lineage>
        <taxon>Bacteria</taxon>
        <taxon>Pseudomonadati</taxon>
        <taxon>Pseudomonadota</taxon>
        <taxon>Alphaproteobacteria</taxon>
        <taxon>Rhodobacterales</taxon>
        <taxon>Paracoccaceae</taxon>
        <taxon>Haematobacter</taxon>
    </lineage>
</organism>
<dbReference type="AlphaFoldDB" id="A0A212AP96"/>
<feature type="transmembrane region" description="Helical" evidence="4">
    <location>
        <begin position="75"/>
        <end position="95"/>
    </location>
</feature>
<evidence type="ECO:0000313" key="6">
    <source>
        <dbReference type="Proteomes" id="UP000196640"/>
    </source>
</evidence>
<dbReference type="Pfam" id="PF07690">
    <property type="entry name" value="MFS_1"/>
    <property type="match status" value="1"/>
</dbReference>
<dbReference type="OrthoDB" id="7200137at2"/>
<proteinExistence type="predicted"/>